<dbReference type="Pfam" id="PF00496">
    <property type="entry name" value="SBP_bac_5"/>
    <property type="match status" value="1"/>
</dbReference>
<keyword evidence="1" id="KW-0732">Signal</keyword>
<proteinExistence type="predicted"/>
<dbReference type="STRING" id="235985.SAMN05414137_101361"/>
<dbReference type="EMBL" id="FOAZ01000001">
    <property type="protein sequence ID" value="SEK28196.1"/>
    <property type="molecule type" value="Genomic_DNA"/>
</dbReference>
<feature type="domain" description="Solute-binding protein family 5" evidence="2">
    <location>
        <begin position="121"/>
        <end position="466"/>
    </location>
</feature>
<evidence type="ECO:0000313" key="4">
    <source>
        <dbReference type="Proteomes" id="UP000183015"/>
    </source>
</evidence>
<organism evidence="3 4">
    <name type="scientific">Streptacidiphilus jiangxiensis</name>
    <dbReference type="NCBI Taxonomy" id="235985"/>
    <lineage>
        <taxon>Bacteria</taxon>
        <taxon>Bacillati</taxon>
        <taxon>Actinomycetota</taxon>
        <taxon>Actinomycetes</taxon>
        <taxon>Kitasatosporales</taxon>
        <taxon>Streptomycetaceae</taxon>
        <taxon>Streptacidiphilus</taxon>
    </lineage>
</organism>
<name>A0A1H7FQ07_STRJI</name>
<dbReference type="PROSITE" id="PS51257">
    <property type="entry name" value="PROKAR_LIPOPROTEIN"/>
    <property type="match status" value="1"/>
</dbReference>
<dbReference type="PANTHER" id="PTHR30290:SF65">
    <property type="entry name" value="MONOACYL PHOSPHATIDYLINOSITOL TETRAMANNOSIDE-BINDING PROTEIN LPQW-RELATED"/>
    <property type="match status" value="1"/>
</dbReference>
<dbReference type="InterPro" id="IPR030678">
    <property type="entry name" value="Peptide/Ni-bd"/>
</dbReference>
<dbReference type="eggNOG" id="COG0747">
    <property type="taxonomic scope" value="Bacteria"/>
</dbReference>
<dbReference type="PANTHER" id="PTHR30290">
    <property type="entry name" value="PERIPLASMIC BINDING COMPONENT OF ABC TRANSPORTER"/>
    <property type="match status" value="1"/>
</dbReference>
<dbReference type="AlphaFoldDB" id="A0A1H7FQ07"/>
<protein>
    <submittedName>
        <fullName evidence="3">Peptide/nickel transport system substrate-binding protein</fullName>
    </submittedName>
</protein>
<dbReference type="SUPFAM" id="SSF53850">
    <property type="entry name" value="Periplasmic binding protein-like II"/>
    <property type="match status" value="1"/>
</dbReference>
<evidence type="ECO:0000259" key="2">
    <source>
        <dbReference type="Pfam" id="PF00496"/>
    </source>
</evidence>
<dbReference type="GO" id="GO:1904680">
    <property type="term" value="F:peptide transmembrane transporter activity"/>
    <property type="evidence" value="ECO:0007669"/>
    <property type="project" value="TreeGrafter"/>
</dbReference>
<dbReference type="Gene3D" id="3.10.105.10">
    <property type="entry name" value="Dipeptide-binding Protein, Domain 3"/>
    <property type="match status" value="1"/>
</dbReference>
<dbReference type="CDD" id="cd08501">
    <property type="entry name" value="PBP2_Lpqw"/>
    <property type="match status" value="1"/>
</dbReference>
<dbReference type="Proteomes" id="UP000183015">
    <property type="component" value="Unassembled WGS sequence"/>
</dbReference>
<gene>
    <name evidence="3" type="ORF">SAMN05414137_101361</name>
</gene>
<dbReference type="OrthoDB" id="7888869at2"/>
<dbReference type="InterPro" id="IPR000914">
    <property type="entry name" value="SBP_5_dom"/>
</dbReference>
<dbReference type="GO" id="GO:0042597">
    <property type="term" value="C:periplasmic space"/>
    <property type="evidence" value="ECO:0007669"/>
    <property type="project" value="UniProtKB-ARBA"/>
</dbReference>
<dbReference type="GO" id="GO:0015833">
    <property type="term" value="P:peptide transport"/>
    <property type="evidence" value="ECO:0007669"/>
    <property type="project" value="TreeGrafter"/>
</dbReference>
<dbReference type="Gene3D" id="3.90.76.10">
    <property type="entry name" value="Dipeptide-binding Protein, Domain 1"/>
    <property type="match status" value="1"/>
</dbReference>
<accession>A0A1H7FQ07</accession>
<dbReference type="GO" id="GO:0043190">
    <property type="term" value="C:ATP-binding cassette (ABC) transporter complex"/>
    <property type="evidence" value="ECO:0007669"/>
    <property type="project" value="InterPro"/>
</dbReference>
<reference evidence="4" key="1">
    <citation type="submission" date="2016-10" db="EMBL/GenBank/DDBJ databases">
        <authorList>
            <person name="Varghese N."/>
        </authorList>
    </citation>
    <scope>NUCLEOTIDE SEQUENCE [LARGE SCALE GENOMIC DNA]</scope>
    <source>
        <strain evidence="4">DSM 45096 / BCRC 16803 / CGMCC 4.1857 / CIP 109030 / JCM 12277 / KCTC 19219 / NBRC 100920 / 33214</strain>
    </source>
</reference>
<dbReference type="RefSeq" id="WP_052438289.1">
    <property type="nucleotide sequence ID" value="NZ_BBPN01000002.1"/>
</dbReference>
<dbReference type="InterPro" id="IPR039424">
    <property type="entry name" value="SBP_5"/>
</dbReference>
<evidence type="ECO:0000256" key="1">
    <source>
        <dbReference type="SAM" id="SignalP"/>
    </source>
</evidence>
<feature type="signal peptide" evidence="1">
    <location>
        <begin position="1"/>
        <end position="24"/>
    </location>
</feature>
<evidence type="ECO:0000313" key="3">
    <source>
        <dbReference type="EMBL" id="SEK28196.1"/>
    </source>
</evidence>
<keyword evidence="4" id="KW-1185">Reference proteome</keyword>
<feature type="chain" id="PRO_5039426738" evidence="1">
    <location>
        <begin position="25"/>
        <end position="566"/>
    </location>
</feature>
<dbReference type="PIRSF" id="PIRSF002741">
    <property type="entry name" value="MppA"/>
    <property type="match status" value="1"/>
</dbReference>
<sequence>MSRNTLKLATAVALSAGLVLGASACSSSGGTAAPKATEKASTANDINTVPASQLKQGGTLNYPVDQYSTQWNVMTAESQNEGSIVDTMGPLMPQLFQSDAQGNITANPDYLTSATVATVGGKQVVTYEINPKAKWSDGTPITYKDFQVDWQDQNGSNPKMAALSTVGYNQIASVVQGKNAQEVVVTYSSPYAEWKGLFAPLYPASQVSTVDGFNNAYKNKIPVTAGPFKVQTMNATTKVVTVVRDPNWWGAKPVLDTINFRALDSSSTPGAFASGEIDFIDVGPSIAIYKQVKGVANTAVRVAYGANWRQAWINGKSPNLTDPNVRQAIFQALNRDAIAKGDLTGLPWVIKPLNNHFLVSSGVGYQDNSGDLGKFDPSAAGTKLDAAGWKMGSDGYRHKDGKTLEFNLTIPSGTPVATNESNVMTAMLKAVGVKLDTVSLDGVTFFNDLNAEKFDMTIFSATAATPYFPLGNVESSYQSPTPQNAGANISQIGSAQLDAALNKAGADTDVTQYYADINAADGLIWQEAVNLPLEQRPQIFAEKATLANFGAFGYQTTNWLTIGFTK</sequence>